<dbReference type="GO" id="GO:0010181">
    <property type="term" value="F:FMN binding"/>
    <property type="evidence" value="ECO:0007669"/>
    <property type="project" value="TreeGrafter"/>
</dbReference>
<dbReference type="OrthoDB" id="9812295at2"/>
<dbReference type="EMBL" id="AZEA01000026">
    <property type="protein sequence ID" value="KRK87056.1"/>
    <property type="molecule type" value="Genomic_DNA"/>
</dbReference>
<dbReference type="AlphaFoldDB" id="A0A0R1KUX3"/>
<dbReference type="GO" id="GO:0005829">
    <property type="term" value="C:cytosol"/>
    <property type="evidence" value="ECO:0007669"/>
    <property type="project" value="TreeGrafter"/>
</dbReference>
<dbReference type="InterPro" id="IPR050712">
    <property type="entry name" value="NAD(P)H-dep_reductase"/>
</dbReference>
<accession>A0A0R1KUX3</accession>
<dbReference type="PANTHER" id="PTHR30543">
    <property type="entry name" value="CHROMATE REDUCTASE"/>
    <property type="match status" value="1"/>
</dbReference>
<dbReference type="SUPFAM" id="SSF52218">
    <property type="entry name" value="Flavoproteins"/>
    <property type="match status" value="1"/>
</dbReference>
<gene>
    <name evidence="2" type="ORF">FD17_GL001451</name>
</gene>
<dbReference type="RefSeq" id="WP_057826252.1">
    <property type="nucleotide sequence ID" value="NZ_AZEA01000026.1"/>
</dbReference>
<dbReference type="PANTHER" id="PTHR30543:SF21">
    <property type="entry name" value="NAD(P)H-DEPENDENT FMN REDUCTASE LOT6"/>
    <property type="match status" value="1"/>
</dbReference>
<dbReference type="InterPro" id="IPR005025">
    <property type="entry name" value="FMN_Rdtase-like_dom"/>
</dbReference>
<proteinExistence type="predicted"/>
<evidence type="ECO:0000259" key="1">
    <source>
        <dbReference type="Pfam" id="PF03358"/>
    </source>
</evidence>
<reference evidence="2 3" key="1">
    <citation type="journal article" date="2015" name="Genome Announc.">
        <title>Expanding the biotechnology potential of lactobacilli through comparative genomics of 213 strains and associated genera.</title>
        <authorList>
            <person name="Sun Z."/>
            <person name="Harris H.M."/>
            <person name="McCann A."/>
            <person name="Guo C."/>
            <person name="Argimon S."/>
            <person name="Zhang W."/>
            <person name="Yang X."/>
            <person name="Jeffery I.B."/>
            <person name="Cooney J.C."/>
            <person name="Kagawa T.F."/>
            <person name="Liu W."/>
            <person name="Song Y."/>
            <person name="Salvetti E."/>
            <person name="Wrobel A."/>
            <person name="Rasinkangas P."/>
            <person name="Parkhill J."/>
            <person name="Rea M.C."/>
            <person name="O'Sullivan O."/>
            <person name="Ritari J."/>
            <person name="Douillard F.P."/>
            <person name="Paul Ross R."/>
            <person name="Yang R."/>
            <person name="Briner A.E."/>
            <person name="Felis G.E."/>
            <person name="de Vos W.M."/>
            <person name="Barrangou R."/>
            <person name="Klaenhammer T.R."/>
            <person name="Caufield P.W."/>
            <person name="Cui Y."/>
            <person name="Zhang H."/>
            <person name="O'Toole P.W."/>
        </authorList>
    </citation>
    <scope>NUCLEOTIDE SEQUENCE [LARGE SCALE GENOMIC DNA]</scope>
    <source>
        <strain evidence="2 3">DSM 19904</strain>
    </source>
</reference>
<keyword evidence="3" id="KW-1185">Reference proteome</keyword>
<name>A0A0R1KUX3_9LACO</name>
<dbReference type="Pfam" id="PF03358">
    <property type="entry name" value="FMN_red"/>
    <property type="match status" value="1"/>
</dbReference>
<evidence type="ECO:0000313" key="3">
    <source>
        <dbReference type="Proteomes" id="UP000051581"/>
    </source>
</evidence>
<evidence type="ECO:0000313" key="2">
    <source>
        <dbReference type="EMBL" id="KRK87056.1"/>
    </source>
</evidence>
<dbReference type="PATRIC" id="fig|1423808.3.peg.1473"/>
<dbReference type="GO" id="GO:0016491">
    <property type="term" value="F:oxidoreductase activity"/>
    <property type="evidence" value="ECO:0007669"/>
    <property type="project" value="InterPro"/>
</dbReference>
<organism evidence="2 3">
    <name type="scientific">Lentilactobacillus sunkii DSM 19904</name>
    <dbReference type="NCBI Taxonomy" id="1423808"/>
    <lineage>
        <taxon>Bacteria</taxon>
        <taxon>Bacillati</taxon>
        <taxon>Bacillota</taxon>
        <taxon>Bacilli</taxon>
        <taxon>Lactobacillales</taxon>
        <taxon>Lactobacillaceae</taxon>
        <taxon>Lentilactobacillus</taxon>
    </lineage>
</organism>
<dbReference type="InterPro" id="IPR029039">
    <property type="entry name" value="Flavoprotein-like_sf"/>
</dbReference>
<sequence length="194" mass="22325">MIKIGVILGSVRSSLGESILKYLQANFQNTDQITFDWIRLEDFPLEPYHHDETPLSNPITHLKSGEQKWLDRLKSNDGYIILTPEYDHAIPGVLKNALDYVGPEVERKPVQIVSYSYYSDGGMLAAESFVEILQMLKMMVLPTPVLLWNANDNFTEDGRLIADAENSDHFEQRLHEAFHEISFYTKLLHDNPFK</sequence>
<dbReference type="Proteomes" id="UP000051581">
    <property type="component" value="Unassembled WGS sequence"/>
</dbReference>
<dbReference type="Gene3D" id="3.40.50.360">
    <property type="match status" value="1"/>
</dbReference>
<comment type="caution">
    <text evidence="2">The sequence shown here is derived from an EMBL/GenBank/DDBJ whole genome shotgun (WGS) entry which is preliminary data.</text>
</comment>
<feature type="domain" description="NADPH-dependent FMN reductase-like" evidence="1">
    <location>
        <begin position="2"/>
        <end position="148"/>
    </location>
</feature>
<protein>
    <submittedName>
        <fullName evidence="2">NADPH-dependent FMN reductase</fullName>
    </submittedName>
</protein>